<dbReference type="PANTHER" id="PTHR46400">
    <property type="entry name" value="RING/U-BOX SUPERFAMILY PROTEIN"/>
    <property type="match status" value="1"/>
</dbReference>
<reference evidence="1 2" key="1">
    <citation type="submission" date="2018-09" db="EMBL/GenBank/DDBJ databases">
        <title>A high-quality reference genome of wild soybean provides a powerful tool to mine soybean genomes.</title>
        <authorList>
            <person name="Xie M."/>
            <person name="Chung C.Y.L."/>
            <person name="Li M.-W."/>
            <person name="Wong F.-L."/>
            <person name="Chan T.-F."/>
            <person name="Lam H.-M."/>
        </authorList>
    </citation>
    <scope>NUCLEOTIDE SEQUENCE [LARGE SCALE GENOMIC DNA]</scope>
    <source>
        <strain evidence="2">cv. W05</strain>
        <tissue evidence="1">Hypocotyl of etiolated seedlings</tissue>
    </source>
</reference>
<comment type="caution">
    <text evidence="1">The sequence shown here is derived from an EMBL/GenBank/DDBJ whole genome shotgun (WGS) entry which is preliminary data.</text>
</comment>
<dbReference type="EMBL" id="QZWG01000011">
    <property type="protein sequence ID" value="RZB84291.1"/>
    <property type="molecule type" value="Genomic_DNA"/>
</dbReference>
<proteinExistence type="predicted"/>
<name>A0A445IE07_GLYSO</name>
<evidence type="ECO:0000313" key="2">
    <source>
        <dbReference type="Proteomes" id="UP000289340"/>
    </source>
</evidence>
<dbReference type="GO" id="GO:0016567">
    <property type="term" value="P:protein ubiquitination"/>
    <property type="evidence" value="ECO:0007669"/>
    <property type="project" value="InterPro"/>
</dbReference>
<dbReference type="InterPro" id="IPR033276">
    <property type="entry name" value="BB"/>
</dbReference>
<dbReference type="GO" id="GO:0031624">
    <property type="term" value="F:ubiquitin conjugating enzyme binding"/>
    <property type="evidence" value="ECO:0007669"/>
    <property type="project" value="TreeGrafter"/>
</dbReference>
<dbReference type="GO" id="GO:0046621">
    <property type="term" value="P:negative regulation of organ growth"/>
    <property type="evidence" value="ECO:0007669"/>
    <property type="project" value="InterPro"/>
</dbReference>
<accession>A0A445IE07</accession>
<keyword evidence="2" id="KW-1185">Reference proteome</keyword>
<dbReference type="GO" id="GO:0004842">
    <property type="term" value="F:ubiquitin-protein transferase activity"/>
    <property type="evidence" value="ECO:0007669"/>
    <property type="project" value="InterPro"/>
</dbReference>
<protein>
    <submittedName>
        <fullName evidence="1">Uncharacterized protein</fullName>
    </submittedName>
</protein>
<evidence type="ECO:0000313" key="1">
    <source>
        <dbReference type="EMBL" id="RZB84291.1"/>
    </source>
</evidence>
<sequence length="125" mass="14246">MSWNPCMEVRYNNISYPYSAAGTFIDYVEGLTYEHVNFIFSGASHAQENSYPSTTNIYKSGLSEPESTSYYRDSHGYEVNHHEPLMDEYIRPSEDSATINEHMPTVCIEREGVNNGTRESSIECP</sequence>
<gene>
    <name evidence="1" type="ORF">D0Y65_032598</name>
</gene>
<organism evidence="1 2">
    <name type="scientific">Glycine soja</name>
    <name type="common">Wild soybean</name>
    <dbReference type="NCBI Taxonomy" id="3848"/>
    <lineage>
        <taxon>Eukaryota</taxon>
        <taxon>Viridiplantae</taxon>
        <taxon>Streptophyta</taxon>
        <taxon>Embryophyta</taxon>
        <taxon>Tracheophyta</taxon>
        <taxon>Spermatophyta</taxon>
        <taxon>Magnoliopsida</taxon>
        <taxon>eudicotyledons</taxon>
        <taxon>Gunneridae</taxon>
        <taxon>Pentapetalae</taxon>
        <taxon>rosids</taxon>
        <taxon>fabids</taxon>
        <taxon>Fabales</taxon>
        <taxon>Fabaceae</taxon>
        <taxon>Papilionoideae</taxon>
        <taxon>50 kb inversion clade</taxon>
        <taxon>NPAAA clade</taxon>
        <taxon>indigoferoid/millettioid clade</taxon>
        <taxon>Phaseoleae</taxon>
        <taxon>Glycine</taxon>
        <taxon>Glycine subgen. Soja</taxon>
    </lineage>
</organism>
<dbReference type="PANTHER" id="PTHR46400:SF5">
    <property type="entry name" value="RING-TYPE DOMAIN-CONTAINING PROTEIN"/>
    <property type="match status" value="1"/>
</dbReference>
<dbReference type="AlphaFoldDB" id="A0A445IE07"/>
<dbReference type="Proteomes" id="UP000289340">
    <property type="component" value="Chromosome 11"/>
</dbReference>
<dbReference type="GO" id="GO:0048437">
    <property type="term" value="P:floral organ development"/>
    <property type="evidence" value="ECO:0007669"/>
    <property type="project" value="TreeGrafter"/>
</dbReference>